<dbReference type="AlphaFoldDB" id="A0A447GHQ2"/>
<accession>A0A447GHQ2</accession>
<feature type="domain" description="VOC" evidence="1">
    <location>
        <begin position="22"/>
        <end position="141"/>
    </location>
</feature>
<organism evidence="2 3">
    <name type="scientific">Mycobacterium basiliense</name>
    <dbReference type="NCBI Taxonomy" id="2094119"/>
    <lineage>
        <taxon>Bacteria</taxon>
        <taxon>Bacillati</taxon>
        <taxon>Actinomycetota</taxon>
        <taxon>Actinomycetes</taxon>
        <taxon>Mycobacteriales</taxon>
        <taxon>Mycobacteriaceae</taxon>
        <taxon>Mycobacterium</taxon>
    </lineage>
</organism>
<proteinExistence type="predicted"/>
<keyword evidence="3" id="KW-1185">Reference proteome</keyword>
<evidence type="ECO:0000313" key="2">
    <source>
        <dbReference type="EMBL" id="VDM90012.1"/>
    </source>
</evidence>
<dbReference type="InterPro" id="IPR029068">
    <property type="entry name" value="Glyas_Bleomycin-R_OHBP_Dase"/>
</dbReference>
<reference evidence="3" key="1">
    <citation type="submission" date="2018-02" db="EMBL/GenBank/DDBJ databases">
        <authorList>
            <person name="Seth-Smith MB H."/>
            <person name="Seth-Smith H."/>
        </authorList>
    </citation>
    <scope>NUCLEOTIDE SEQUENCE [LARGE SCALE GENOMIC DNA]</scope>
</reference>
<dbReference type="CDD" id="cd08351">
    <property type="entry name" value="ChaP_like"/>
    <property type="match status" value="1"/>
</dbReference>
<name>A0A447GHQ2_9MYCO</name>
<keyword evidence="2" id="KW-0808">Transferase</keyword>
<gene>
    <name evidence="2" type="primary">fosA_2</name>
    <name evidence="2" type="ORF">MB901379_03605</name>
</gene>
<dbReference type="SUPFAM" id="SSF54593">
    <property type="entry name" value="Glyoxalase/Bleomycin resistance protein/Dihydroxybiphenyl dioxygenase"/>
    <property type="match status" value="1"/>
</dbReference>
<sequence length="147" mass="15820">MAVATASATAAAVAGGFEMTISFNHTIVAAHDKRESAAFLCELFDLPDPTSFGRFMVVTLEHGATLDYADVPDNQEIAPQHYAFLVSDLEFDAIYGKIRSRGLPHWADPGANRPGEINHRDGGRGVYFPDPAGHSLEILTRPYGSGS</sequence>
<evidence type="ECO:0000259" key="1">
    <source>
        <dbReference type="PROSITE" id="PS51819"/>
    </source>
</evidence>
<dbReference type="EC" id="2.5.1.18" evidence="2"/>
<evidence type="ECO:0000313" key="3">
    <source>
        <dbReference type="Proteomes" id="UP000269998"/>
    </source>
</evidence>
<dbReference type="PROSITE" id="PS51819">
    <property type="entry name" value="VOC"/>
    <property type="match status" value="1"/>
</dbReference>
<dbReference type="KEGG" id="mbai:MB901379_03605"/>
<dbReference type="InterPro" id="IPR037523">
    <property type="entry name" value="VOC_core"/>
</dbReference>
<dbReference type="EMBL" id="LR130759">
    <property type="protein sequence ID" value="VDM90012.1"/>
    <property type="molecule type" value="Genomic_DNA"/>
</dbReference>
<dbReference type="Gene3D" id="3.10.180.10">
    <property type="entry name" value="2,3-Dihydroxybiphenyl 1,2-Dioxygenase, domain 1"/>
    <property type="match status" value="1"/>
</dbReference>
<dbReference type="Proteomes" id="UP000269998">
    <property type="component" value="Chromosome"/>
</dbReference>
<protein>
    <submittedName>
        <fullName evidence="2">Glutathione transferase FosA</fullName>
        <ecNumber evidence="2">2.5.1.18</ecNumber>
    </submittedName>
</protein>
<dbReference type="GO" id="GO:0004364">
    <property type="term" value="F:glutathione transferase activity"/>
    <property type="evidence" value="ECO:0007669"/>
    <property type="project" value="UniProtKB-EC"/>
</dbReference>